<gene>
    <name evidence="2" type="ORF">SAMN05216200_10743</name>
</gene>
<dbReference type="AlphaFoldDB" id="A0A1M7TJI3"/>
<sequence>MSEDDRAGALTPLQAALRRRCPRCGRGRLLEGFLRAAPVCESCGLDLRPYDAGDGPAFFAGALAGLGGVGAVALSMLAFDAPGAWPVAAGMAGAIVGGLAPLPFLKCFFIAQAWRKAARR</sequence>
<evidence type="ECO:0000313" key="2">
    <source>
        <dbReference type="EMBL" id="SHN70875.1"/>
    </source>
</evidence>
<keyword evidence="1" id="KW-0472">Membrane</keyword>
<reference evidence="2 3" key="1">
    <citation type="submission" date="2016-12" db="EMBL/GenBank/DDBJ databases">
        <authorList>
            <person name="Song W.-J."/>
            <person name="Kurnit D.M."/>
        </authorList>
    </citation>
    <scope>NUCLEOTIDE SEQUENCE [LARGE SCALE GENOMIC DNA]</scope>
    <source>
        <strain evidence="2 3">CGMCC 1.10808</strain>
    </source>
</reference>
<accession>A0A1M7TJI3</accession>
<name>A0A1M7TJI3_9RHOB</name>
<feature type="transmembrane region" description="Helical" evidence="1">
    <location>
        <begin position="85"/>
        <end position="111"/>
    </location>
</feature>
<organism evidence="2 3">
    <name type="scientific">Oceanicella actignis</name>
    <dbReference type="NCBI Taxonomy" id="1189325"/>
    <lineage>
        <taxon>Bacteria</taxon>
        <taxon>Pseudomonadati</taxon>
        <taxon>Pseudomonadota</taxon>
        <taxon>Alphaproteobacteria</taxon>
        <taxon>Rhodobacterales</taxon>
        <taxon>Paracoccaceae</taxon>
        <taxon>Oceanicella</taxon>
    </lineage>
</organism>
<protein>
    <submittedName>
        <fullName evidence="2">Uncharacterized conserved protein, DUF983 family</fullName>
    </submittedName>
</protein>
<evidence type="ECO:0000313" key="3">
    <source>
        <dbReference type="Proteomes" id="UP000184066"/>
    </source>
</evidence>
<proteinExistence type="predicted"/>
<dbReference type="STRING" id="1189325.SAMN04488119_10744"/>
<dbReference type="Proteomes" id="UP000184066">
    <property type="component" value="Unassembled WGS sequence"/>
</dbReference>
<dbReference type="RefSeq" id="WP_083581394.1">
    <property type="nucleotide sequence ID" value="NZ_FOHL01000007.1"/>
</dbReference>
<dbReference type="EMBL" id="FRDL01000007">
    <property type="protein sequence ID" value="SHN70875.1"/>
    <property type="molecule type" value="Genomic_DNA"/>
</dbReference>
<keyword evidence="3" id="KW-1185">Reference proteome</keyword>
<feature type="transmembrane region" description="Helical" evidence="1">
    <location>
        <begin position="57"/>
        <end position="79"/>
    </location>
</feature>
<dbReference type="InterPro" id="IPR009325">
    <property type="entry name" value="DUF983"/>
</dbReference>
<dbReference type="Pfam" id="PF06170">
    <property type="entry name" value="DUF983"/>
    <property type="match status" value="1"/>
</dbReference>
<evidence type="ECO:0000256" key="1">
    <source>
        <dbReference type="SAM" id="Phobius"/>
    </source>
</evidence>
<keyword evidence="1" id="KW-1133">Transmembrane helix</keyword>
<keyword evidence="1" id="KW-0812">Transmembrane</keyword>